<dbReference type="Proteomes" id="UP000176498">
    <property type="component" value="Unassembled WGS sequence"/>
</dbReference>
<dbReference type="SUPFAM" id="SSF52540">
    <property type="entry name" value="P-loop containing nucleoside triphosphate hydrolases"/>
    <property type="match status" value="1"/>
</dbReference>
<comment type="caution">
    <text evidence="2">The sequence shown here is derived from an EMBL/GenBank/DDBJ whole genome shotgun (WGS) entry which is preliminary data.</text>
</comment>
<dbReference type="InterPro" id="IPR039430">
    <property type="entry name" value="Thymidylate_kin-like_dom"/>
</dbReference>
<organism evidence="2 3">
    <name type="scientific">Candidatus Buchananbacteria bacterium RBG_13_36_9</name>
    <dbReference type="NCBI Taxonomy" id="1797530"/>
    <lineage>
        <taxon>Bacteria</taxon>
        <taxon>Candidatus Buchananiibacteriota</taxon>
    </lineage>
</organism>
<evidence type="ECO:0000313" key="2">
    <source>
        <dbReference type="EMBL" id="OGY41704.1"/>
    </source>
</evidence>
<dbReference type="Gene3D" id="3.40.50.300">
    <property type="entry name" value="P-loop containing nucleotide triphosphate hydrolases"/>
    <property type="match status" value="1"/>
</dbReference>
<dbReference type="AlphaFoldDB" id="A0A1G1XP45"/>
<dbReference type="EMBL" id="MHHZ01000014">
    <property type="protein sequence ID" value="OGY41704.1"/>
    <property type="molecule type" value="Genomic_DNA"/>
</dbReference>
<sequence length="186" mass="21743">MLQKELEKNNISYKYFHLLSKNNSVVSSWHENKLISILIRKIRSLKNNWLGSVIKITTRLLNVLADAQITTGLNKRLKTHDVIIYDRYFYDILVILAFDFPHLSDFILSFSRLIKHPDIIIIFQVEPETAVNRKAEHNLKQAKIYCQIYNHLADKLGIEPIDAQQPIEAIKMEILNKLPPKLIQKL</sequence>
<accession>A0A1G1XP45</accession>
<reference evidence="2 3" key="1">
    <citation type="journal article" date="2016" name="Nat. Commun.">
        <title>Thousands of microbial genomes shed light on interconnected biogeochemical processes in an aquifer system.</title>
        <authorList>
            <person name="Anantharaman K."/>
            <person name="Brown C.T."/>
            <person name="Hug L.A."/>
            <person name="Sharon I."/>
            <person name="Castelle C.J."/>
            <person name="Probst A.J."/>
            <person name="Thomas B.C."/>
            <person name="Singh A."/>
            <person name="Wilkins M.J."/>
            <person name="Karaoz U."/>
            <person name="Brodie E.L."/>
            <person name="Williams K.H."/>
            <person name="Hubbard S.S."/>
            <person name="Banfield J.F."/>
        </authorList>
    </citation>
    <scope>NUCLEOTIDE SEQUENCE [LARGE SCALE GENOMIC DNA]</scope>
</reference>
<feature type="domain" description="Thymidylate kinase-like" evidence="1">
    <location>
        <begin position="68"/>
        <end position="174"/>
    </location>
</feature>
<dbReference type="Pfam" id="PF02223">
    <property type="entry name" value="Thymidylate_kin"/>
    <property type="match status" value="1"/>
</dbReference>
<evidence type="ECO:0000259" key="1">
    <source>
        <dbReference type="Pfam" id="PF02223"/>
    </source>
</evidence>
<proteinExistence type="predicted"/>
<gene>
    <name evidence="2" type="ORF">A2Y82_02355</name>
</gene>
<dbReference type="InterPro" id="IPR027417">
    <property type="entry name" value="P-loop_NTPase"/>
</dbReference>
<evidence type="ECO:0000313" key="3">
    <source>
        <dbReference type="Proteomes" id="UP000176498"/>
    </source>
</evidence>
<name>A0A1G1XP45_9BACT</name>
<protein>
    <recommendedName>
        <fullName evidence="1">Thymidylate kinase-like domain-containing protein</fullName>
    </recommendedName>
</protein>